<dbReference type="Pfam" id="PF20434">
    <property type="entry name" value="BD-FAE"/>
    <property type="match status" value="1"/>
</dbReference>
<keyword evidence="4" id="KW-1185">Reference proteome</keyword>
<dbReference type="EMBL" id="BOPH01000036">
    <property type="protein sequence ID" value="GIJ68091.1"/>
    <property type="molecule type" value="Genomic_DNA"/>
</dbReference>
<protein>
    <recommendedName>
        <fullName evidence="2">BD-FAE-like domain-containing protein</fullName>
    </recommendedName>
</protein>
<dbReference type="RefSeq" id="WP_203928039.1">
    <property type="nucleotide sequence ID" value="NZ_BOPH01000036.1"/>
</dbReference>
<accession>A0A8J3ZVB4</accession>
<evidence type="ECO:0000313" key="4">
    <source>
        <dbReference type="Proteomes" id="UP000635606"/>
    </source>
</evidence>
<feature type="domain" description="BD-FAE-like" evidence="2">
    <location>
        <begin position="38"/>
        <end position="237"/>
    </location>
</feature>
<evidence type="ECO:0000313" key="3">
    <source>
        <dbReference type="EMBL" id="GIJ68091.1"/>
    </source>
</evidence>
<proteinExistence type="predicted"/>
<dbReference type="AlphaFoldDB" id="A0A8J3ZVB4"/>
<dbReference type="Gene3D" id="3.40.50.1820">
    <property type="entry name" value="alpha/beta hydrolase"/>
    <property type="match status" value="1"/>
</dbReference>
<dbReference type="GO" id="GO:0016787">
    <property type="term" value="F:hydrolase activity"/>
    <property type="evidence" value="ECO:0007669"/>
    <property type="project" value="UniProtKB-KW"/>
</dbReference>
<reference evidence="3" key="1">
    <citation type="submission" date="2021-01" db="EMBL/GenBank/DDBJ databases">
        <title>Whole genome shotgun sequence of Virgisporangium ochraceum NBRC 16418.</title>
        <authorList>
            <person name="Komaki H."/>
            <person name="Tamura T."/>
        </authorList>
    </citation>
    <scope>NUCLEOTIDE SEQUENCE</scope>
    <source>
        <strain evidence="3">NBRC 16418</strain>
    </source>
</reference>
<dbReference type="SUPFAM" id="SSF53474">
    <property type="entry name" value="alpha/beta-Hydrolases"/>
    <property type="match status" value="1"/>
</dbReference>
<comment type="caution">
    <text evidence="3">The sequence shown here is derived from an EMBL/GenBank/DDBJ whole genome shotgun (WGS) entry which is preliminary data.</text>
</comment>
<gene>
    <name evidence="3" type="ORF">Voc01_030080</name>
</gene>
<dbReference type="InterPro" id="IPR049492">
    <property type="entry name" value="BD-FAE-like_dom"/>
</dbReference>
<dbReference type="InterPro" id="IPR050300">
    <property type="entry name" value="GDXG_lipolytic_enzyme"/>
</dbReference>
<evidence type="ECO:0000259" key="2">
    <source>
        <dbReference type="Pfam" id="PF20434"/>
    </source>
</evidence>
<evidence type="ECO:0000256" key="1">
    <source>
        <dbReference type="ARBA" id="ARBA00022801"/>
    </source>
</evidence>
<dbReference type="PANTHER" id="PTHR48081:SF13">
    <property type="entry name" value="ALPHA_BETA HYDROLASE"/>
    <property type="match status" value="1"/>
</dbReference>
<keyword evidence="1" id="KW-0378">Hydrolase</keyword>
<dbReference type="PANTHER" id="PTHR48081">
    <property type="entry name" value="AB HYDROLASE SUPERFAMILY PROTEIN C4A8.06C"/>
    <property type="match status" value="1"/>
</dbReference>
<organism evidence="3 4">
    <name type="scientific">Virgisporangium ochraceum</name>
    <dbReference type="NCBI Taxonomy" id="65505"/>
    <lineage>
        <taxon>Bacteria</taxon>
        <taxon>Bacillati</taxon>
        <taxon>Actinomycetota</taxon>
        <taxon>Actinomycetes</taxon>
        <taxon>Micromonosporales</taxon>
        <taxon>Micromonosporaceae</taxon>
        <taxon>Virgisporangium</taxon>
    </lineage>
</organism>
<dbReference type="Proteomes" id="UP000635606">
    <property type="component" value="Unassembled WGS sequence"/>
</dbReference>
<sequence>MPTRVITDVAYAEPVGRAHLLDLYLPDGGDDPDGPHDPDDLRPLVIWTGGSAWLAGNGKDSAGPIAAVFNPLGYVVAGVSIRSSTQAVFPAQLDDIRTAIAWLHGHAHDHGIDPGRIAVMGDSSGGWTTVMAALTDDHVRAAVAFYPPTDFRRMDEQMLPGASAAFNERMGLTDCHNDPLSPESRLIGCAVQSCPERADAASPLTYVGRREAPIMLLHGGSDALVPHGQSVLLYEALKANGSTATFYSVPGAGHDWRAVLDPSTQDGTTVRDTAHGRERVGHTPPTWAAIERFIRAALDGR</sequence>
<dbReference type="InterPro" id="IPR029058">
    <property type="entry name" value="AB_hydrolase_fold"/>
</dbReference>
<name>A0A8J3ZVB4_9ACTN</name>